<feature type="region of interest" description="Disordered" evidence="2">
    <location>
        <begin position="248"/>
        <end position="268"/>
    </location>
</feature>
<dbReference type="PANTHER" id="PTHR35493">
    <property type="entry name" value="STRUCTURAL MAINTENANCE OF CHROMOSOMES PROTEIN"/>
    <property type="match status" value="1"/>
</dbReference>
<dbReference type="OrthoDB" id="760436at2759"/>
<feature type="compositionally biased region" description="Polar residues" evidence="2">
    <location>
        <begin position="38"/>
        <end position="47"/>
    </location>
</feature>
<dbReference type="EMBL" id="WOCE01000015">
    <property type="protein sequence ID" value="KAE9599114.1"/>
    <property type="molecule type" value="Genomic_DNA"/>
</dbReference>
<feature type="region of interest" description="Disordered" evidence="2">
    <location>
        <begin position="1"/>
        <end position="47"/>
    </location>
</feature>
<evidence type="ECO:0000313" key="3">
    <source>
        <dbReference type="EMBL" id="KAE9599114.1"/>
    </source>
</evidence>
<evidence type="ECO:0000256" key="1">
    <source>
        <dbReference type="SAM" id="Coils"/>
    </source>
</evidence>
<accession>A0A6A4PCP9</accession>
<dbReference type="AlphaFoldDB" id="A0A6A4PCP9"/>
<feature type="coiled-coil region" evidence="1">
    <location>
        <begin position="143"/>
        <end position="212"/>
    </location>
</feature>
<comment type="caution">
    <text evidence="3">The sequence shown here is derived from an EMBL/GenBank/DDBJ whole genome shotgun (WGS) entry which is preliminary data.</text>
</comment>
<evidence type="ECO:0000256" key="2">
    <source>
        <dbReference type="SAM" id="MobiDB-lite"/>
    </source>
</evidence>
<proteinExistence type="predicted"/>
<evidence type="ECO:0000313" key="4">
    <source>
        <dbReference type="Proteomes" id="UP000447434"/>
    </source>
</evidence>
<evidence type="ECO:0008006" key="5">
    <source>
        <dbReference type="Google" id="ProtNLM"/>
    </source>
</evidence>
<keyword evidence="4" id="KW-1185">Reference proteome</keyword>
<protein>
    <recommendedName>
        <fullName evidence="5">Structural maintenance of chromosomes protein</fullName>
    </recommendedName>
</protein>
<dbReference type="Proteomes" id="UP000447434">
    <property type="component" value="Chromosome 15"/>
</dbReference>
<feature type="compositionally biased region" description="Low complexity" evidence="2">
    <location>
        <begin position="307"/>
        <end position="316"/>
    </location>
</feature>
<reference evidence="4" key="1">
    <citation type="journal article" date="2020" name="Nat. Commun.">
        <title>Genome sequence of the cluster root forming white lupin.</title>
        <authorList>
            <person name="Hufnagel B."/>
            <person name="Marques A."/>
            <person name="Soriano A."/>
            <person name="Marques L."/>
            <person name="Divol F."/>
            <person name="Doumas P."/>
            <person name="Sallet E."/>
            <person name="Mancinotti D."/>
            <person name="Carrere S."/>
            <person name="Marande W."/>
            <person name="Arribat S."/>
            <person name="Keller J."/>
            <person name="Huneau C."/>
            <person name="Blein T."/>
            <person name="Aime D."/>
            <person name="Laguerre M."/>
            <person name="Taylor J."/>
            <person name="Schubert V."/>
            <person name="Nelson M."/>
            <person name="Geu-Flores F."/>
            <person name="Crespi M."/>
            <person name="Gallardo-Guerrero K."/>
            <person name="Delaux P.-M."/>
            <person name="Salse J."/>
            <person name="Berges H."/>
            <person name="Guyot R."/>
            <person name="Gouzy J."/>
            <person name="Peret B."/>
        </authorList>
    </citation>
    <scope>NUCLEOTIDE SEQUENCE [LARGE SCALE GENOMIC DNA]</scope>
    <source>
        <strain evidence="4">cv. Amiga</strain>
    </source>
</reference>
<keyword evidence="1" id="KW-0175">Coiled coil</keyword>
<feature type="compositionally biased region" description="Low complexity" evidence="2">
    <location>
        <begin position="327"/>
        <end position="341"/>
    </location>
</feature>
<gene>
    <name evidence="3" type="ORF">Lalb_Chr15g0088101</name>
</gene>
<organism evidence="3 4">
    <name type="scientific">Lupinus albus</name>
    <name type="common">White lupine</name>
    <name type="synonym">Lupinus termis</name>
    <dbReference type="NCBI Taxonomy" id="3870"/>
    <lineage>
        <taxon>Eukaryota</taxon>
        <taxon>Viridiplantae</taxon>
        <taxon>Streptophyta</taxon>
        <taxon>Embryophyta</taxon>
        <taxon>Tracheophyta</taxon>
        <taxon>Spermatophyta</taxon>
        <taxon>Magnoliopsida</taxon>
        <taxon>eudicotyledons</taxon>
        <taxon>Gunneridae</taxon>
        <taxon>Pentapetalae</taxon>
        <taxon>rosids</taxon>
        <taxon>fabids</taxon>
        <taxon>Fabales</taxon>
        <taxon>Fabaceae</taxon>
        <taxon>Papilionoideae</taxon>
        <taxon>50 kb inversion clade</taxon>
        <taxon>genistoids sensu lato</taxon>
        <taxon>core genistoids</taxon>
        <taxon>Genisteae</taxon>
        <taxon>Lupinus</taxon>
    </lineage>
</organism>
<feature type="region of interest" description="Disordered" evidence="2">
    <location>
        <begin position="293"/>
        <end position="373"/>
    </location>
</feature>
<dbReference type="PANTHER" id="PTHR35493:SF1">
    <property type="entry name" value="STRUCTURAL MAINTENANCE OF CHROMOSOMES PROTEIN"/>
    <property type="match status" value="1"/>
</dbReference>
<feature type="compositionally biased region" description="Polar residues" evidence="2">
    <location>
        <begin position="248"/>
        <end position="257"/>
    </location>
</feature>
<sequence>MKASSRYSSYDTRSSTTSSHFSDPSSSSEFNHHSNSSRAVVNSSKPSTIAPTTMFKKLMLDKKPKLGTKLVIPSDFIAKDLKKDAKRVNAFSSLHNKLFGNGTMKEKKEMVMKKNKKALTEVKENTRTLAMVLRSERELLTMNKDQEVEISQLKLMLDEKNQEVEKLKDLCLKQREEIRSLKSAVLFPDVMSSQLQELLEKQGSELKQAKQVIPLLQHQVTSLTAHLQSLAVDLAEVKADKYSTKTAIQGYGSSPRTPTHACEDASNSWEFSSEDSSDDLLLKDLNPCLTPYKAKSRSRESEGMGSGSLHGESLSGDDAKVYPDMNFSSYDSKFSRSSDCSQNSNKRSVTAKPGRRSDESKLAYGGRRNHKLG</sequence>
<feature type="compositionally biased region" description="Low complexity" evidence="2">
    <location>
        <begin position="1"/>
        <end position="37"/>
    </location>
</feature>
<name>A0A6A4PCP9_LUPAL</name>